<evidence type="ECO:0000256" key="1">
    <source>
        <dbReference type="ARBA" id="ARBA00023015"/>
    </source>
</evidence>
<dbReference type="SUPFAM" id="SSF46689">
    <property type="entry name" value="Homeodomain-like"/>
    <property type="match status" value="2"/>
</dbReference>
<keyword evidence="1" id="KW-0805">Transcription regulation</keyword>
<dbReference type="SUPFAM" id="SSF51215">
    <property type="entry name" value="Regulatory protein AraC"/>
    <property type="match status" value="1"/>
</dbReference>
<dbReference type="InterPro" id="IPR037923">
    <property type="entry name" value="HTH-like"/>
</dbReference>
<evidence type="ECO:0000259" key="4">
    <source>
        <dbReference type="PROSITE" id="PS01124"/>
    </source>
</evidence>
<dbReference type="InterPro" id="IPR018060">
    <property type="entry name" value="HTH_AraC"/>
</dbReference>
<gene>
    <name evidence="5" type="ORF">HNQ34_002184</name>
</gene>
<name>A0A7W8IQW1_9BACL</name>
<dbReference type="GO" id="GO:0043565">
    <property type="term" value="F:sequence-specific DNA binding"/>
    <property type="evidence" value="ECO:0007669"/>
    <property type="project" value="InterPro"/>
</dbReference>
<dbReference type="Gene3D" id="1.10.10.60">
    <property type="entry name" value="Homeodomain-like"/>
    <property type="match status" value="2"/>
</dbReference>
<dbReference type="Pfam" id="PF12833">
    <property type="entry name" value="HTH_18"/>
    <property type="match status" value="1"/>
</dbReference>
<protein>
    <submittedName>
        <fullName evidence="5">YesN/AraC family two-component response regulator</fullName>
    </submittedName>
</protein>
<feature type="domain" description="HTH araC/xylS-type" evidence="4">
    <location>
        <begin position="185"/>
        <end position="283"/>
    </location>
</feature>
<sequence length="287" mass="33767">MAHIVFHLPPFPTFIKGGEAVFAKGKKHFRRTFSVFDLLYVKRGCLYMAEEGSFFQIGAGEYVILIPQREHYGYRECTEDTLFIWLHFTIEQHYKMVEKEELSWHDIIEREATYVEAVQYAFHVPQYGKIKQKERVEQLLQQIVDLNEDGAPDSPLKQQIYFSDFLLQLQKQALHIPTASEKVCAEAIQYIHEHYREPVDMKLLAQSLRFHPDYITRCMQKTMGMSAIEYLHHYRLAKAKKWLAETNETVDAIAKRVGIEDGAYLSRLFKKIEGVTPTEYRRTVHRT</sequence>
<evidence type="ECO:0000256" key="3">
    <source>
        <dbReference type="ARBA" id="ARBA00023163"/>
    </source>
</evidence>
<organism evidence="5 6">
    <name type="scientific">Anoxybacteroides tepidamans</name>
    <dbReference type="NCBI Taxonomy" id="265948"/>
    <lineage>
        <taxon>Bacteria</taxon>
        <taxon>Bacillati</taxon>
        <taxon>Bacillota</taxon>
        <taxon>Bacilli</taxon>
        <taxon>Bacillales</taxon>
        <taxon>Anoxybacillaceae</taxon>
        <taxon>Anoxybacteroides</taxon>
    </lineage>
</organism>
<accession>A0A7W8IQW1</accession>
<dbReference type="Proteomes" id="UP000520011">
    <property type="component" value="Unassembled WGS sequence"/>
</dbReference>
<dbReference type="PANTHER" id="PTHR43280:SF30">
    <property type="entry name" value="MMSAB OPERON REGULATORY PROTEIN"/>
    <property type="match status" value="1"/>
</dbReference>
<keyword evidence="2" id="KW-0238">DNA-binding</keyword>
<reference evidence="5 6" key="1">
    <citation type="submission" date="2020-08" db="EMBL/GenBank/DDBJ databases">
        <title>Genomic Encyclopedia of Type Strains, Phase IV (KMG-IV): sequencing the most valuable type-strain genomes for metagenomic binning, comparative biology and taxonomic classification.</title>
        <authorList>
            <person name="Goeker M."/>
        </authorList>
    </citation>
    <scope>NUCLEOTIDE SEQUENCE [LARGE SCALE GENOMIC DNA]</scope>
    <source>
        <strain evidence="5 6">DSM 16325</strain>
    </source>
</reference>
<dbReference type="PANTHER" id="PTHR43280">
    <property type="entry name" value="ARAC-FAMILY TRANSCRIPTIONAL REGULATOR"/>
    <property type="match status" value="1"/>
</dbReference>
<dbReference type="EMBL" id="JACHEP010000011">
    <property type="protein sequence ID" value="MBB5325085.1"/>
    <property type="molecule type" value="Genomic_DNA"/>
</dbReference>
<dbReference type="InterPro" id="IPR009057">
    <property type="entry name" value="Homeodomain-like_sf"/>
</dbReference>
<evidence type="ECO:0000256" key="2">
    <source>
        <dbReference type="ARBA" id="ARBA00023125"/>
    </source>
</evidence>
<keyword evidence="6" id="KW-1185">Reference proteome</keyword>
<proteinExistence type="predicted"/>
<dbReference type="RefSeq" id="WP_183254315.1">
    <property type="nucleotide sequence ID" value="NZ_JACHEP010000011.1"/>
</dbReference>
<dbReference type="PROSITE" id="PS01124">
    <property type="entry name" value="HTH_ARAC_FAMILY_2"/>
    <property type="match status" value="1"/>
</dbReference>
<dbReference type="GO" id="GO:0003700">
    <property type="term" value="F:DNA-binding transcription factor activity"/>
    <property type="evidence" value="ECO:0007669"/>
    <property type="project" value="InterPro"/>
</dbReference>
<keyword evidence="3" id="KW-0804">Transcription</keyword>
<evidence type="ECO:0000313" key="6">
    <source>
        <dbReference type="Proteomes" id="UP000520011"/>
    </source>
</evidence>
<dbReference type="SMART" id="SM00342">
    <property type="entry name" value="HTH_ARAC"/>
    <property type="match status" value="1"/>
</dbReference>
<comment type="caution">
    <text evidence="5">The sequence shown here is derived from an EMBL/GenBank/DDBJ whole genome shotgun (WGS) entry which is preliminary data.</text>
</comment>
<dbReference type="AlphaFoldDB" id="A0A7W8IQW1"/>
<evidence type="ECO:0000313" key="5">
    <source>
        <dbReference type="EMBL" id="MBB5325085.1"/>
    </source>
</evidence>